<dbReference type="EMBL" id="CP019343">
    <property type="protein sequence ID" value="ARN73133.1"/>
    <property type="molecule type" value="Genomic_DNA"/>
</dbReference>
<name>A0A1X9NGJ4_9GAMM</name>
<dbReference type="Proteomes" id="UP000193450">
    <property type="component" value="Chromosome"/>
</dbReference>
<protein>
    <recommendedName>
        <fullName evidence="1">AB hydrolase-1 domain-containing protein</fullName>
    </recommendedName>
</protein>
<dbReference type="PANTHER" id="PTHR43798">
    <property type="entry name" value="MONOACYLGLYCEROL LIPASE"/>
    <property type="match status" value="1"/>
</dbReference>
<organism evidence="2 3">
    <name type="scientific">Oceanicoccus sagamiensis</name>
    <dbReference type="NCBI Taxonomy" id="716816"/>
    <lineage>
        <taxon>Bacteria</taxon>
        <taxon>Pseudomonadati</taxon>
        <taxon>Pseudomonadota</taxon>
        <taxon>Gammaproteobacteria</taxon>
        <taxon>Cellvibrionales</taxon>
        <taxon>Spongiibacteraceae</taxon>
        <taxon>Oceanicoccus</taxon>
    </lineage>
</organism>
<feature type="domain" description="AB hydrolase-1" evidence="1">
    <location>
        <begin position="189"/>
        <end position="243"/>
    </location>
</feature>
<reference evidence="2 3" key="1">
    <citation type="submission" date="2016-11" db="EMBL/GenBank/DDBJ databases">
        <title>Trade-off between light-utilization and light-protection in marine flavobacteria.</title>
        <authorList>
            <person name="Kumagai Y."/>
        </authorList>
    </citation>
    <scope>NUCLEOTIDE SEQUENCE [LARGE SCALE GENOMIC DNA]</scope>
    <source>
        <strain evidence="2 3">NBRC 107125</strain>
    </source>
</reference>
<evidence type="ECO:0000313" key="2">
    <source>
        <dbReference type="EMBL" id="ARN73133.1"/>
    </source>
</evidence>
<dbReference type="PANTHER" id="PTHR43798:SF33">
    <property type="entry name" value="HYDROLASE, PUTATIVE (AFU_ORTHOLOGUE AFUA_2G14860)-RELATED"/>
    <property type="match status" value="1"/>
</dbReference>
<accession>A0A1X9NGJ4</accession>
<dbReference type="OrthoDB" id="334507at2"/>
<feature type="domain" description="AB hydrolase-1" evidence="1">
    <location>
        <begin position="24"/>
        <end position="162"/>
    </location>
</feature>
<dbReference type="Gene3D" id="3.40.50.1820">
    <property type="entry name" value="alpha/beta hydrolase"/>
    <property type="match status" value="1"/>
</dbReference>
<gene>
    <name evidence="2" type="ORF">BST96_02840</name>
</gene>
<dbReference type="Pfam" id="PF00561">
    <property type="entry name" value="Abhydrolase_1"/>
    <property type="match status" value="2"/>
</dbReference>
<dbReference type="PRINTS" id="PR00111">
    <property type="entry name" value="ABHYDROLASE"/>
</dbReference>
<proteinExistence type="predicted"/>
<dbReference type="GO" id="GO:0016020">
    <property type="term" value="C:membrane"/>
    <property type="evidence" value="ECO:0007669"/>
    <property type="project" value="TreeGrafter"/>
</dbReference>
<dbReference type="RefSeq" id="WP_085757233.1">
    <property type="nucleotide sequence ID" value="NZ_CP019343.1"/>
</dbReference>
<dbReference type="STRING" id="716816.BST96_02840"/>
<dbReference type="SUPFAM" id="SSF53474">
    <property type="entry name" value="alpha/beta-Hydrolases"/>
    <property type="match status" value="1"/>
</dbReference>
<evidence type="ECO:0000313" key="3">
    <source>
        <dbReference type="Proteomes" id="UP000193450"/>
    </source>
</evidence>
<sequence>MSFKQQSITIKGASFSYQRGGEGPTLLYLHGAGGTGNAMPLMASLATQFDVVIPDHPGFGQSDDPEWLDSIHDAAYYYLDFLQALDLKEITVLGSSLGGWMAMEIAVRDQSRFKQLILSNAAGLSLADVAMGDVFLWGDEAKVRNMIFNKDLQEKVLAAPVSEEQQALTNKNFFTTAKLSWEPRFCNPDLDKWIHRITVPTLIVWGDQDQLFPEAYGQNLKAKLPHAEYVVIKDCGHLPHVEKREELHQQILQFVSEVAQ</sequence>
<evidence type="ECO:0000259" key="1">
    <source>
        <dbReference type="Pfam" id="PF00561"/>
    </source>
</evidence>
<dbReference type="InterPro" id="IPR000073">
    <property type="entry name" value="AB_hydrolase_1"/>
</dbReference>
<dbReference type="InterPro" id="IPR050266">
    <property type="entry name" value="AB_hydrolase_sf"/>
</dbReference>
<dbReference type="AlphaFoldDB" id="A0A1X9NGJ4"/>
<dbReference type="KEGG" id="osg:BST96_02840"/>
<dbReference type="InterPro" id="IPR029058">
    <property type="entry name" value="AB_hydrolase_fold"/>
</dbReference>
<keyword evidence="3" id="KW-1185">Reference proteome</keyword>